<dbReference type="Pfam" id="PF14258">
    <property type="entry name" value="DUF4350"/>
    <property type="match status" value="1"/>
</dbReference>
<keyword evidence="5" id="KW-1185">Reference proteome</keyword>
<keyword evidence="2" id="KW-0812">Transmembrane</keyword>
<accession>A0ABR8WWL0</accession>
<name>A0ABR8WWL0_9MICO</name>
<comment type="caution">
    <text evidence="4">The sequence shown here is derived from an EMBL/GenBank/DDBJ whole genome shotgun (WGS) entry which is preliminary data.</text>
</comment>
<dbReference type="EMBL" id="JACSPY010000009">
    <property type="protein sequence ID" value="MBD8021086.1"/>
    <property type="molecule type" value="Genomic_DNA"/>
</dbReference>
<evidence type="ECO:0000256" key="1">
    <source>
        <dbReference type="SAM" id="MobiDB-lite"/>
    </source>
</evidence>
<evidence type="ECO:0000313" key="5">
    <source>
        <dbReference type="Proteomes" id="UP000651517"/>
    </source>
</evidence>
<gene>
    <name evidence="4" type="ORF">H9634_09875</name>
</gene>
<proteinExistence type="predicted"/>
<keyword evidence="2" id="KW-1133">Transmembrane helix</keyword>
<protein>
    <submittedName>
        <fullName evidence="4">DUF4350 domain-containing protein</fullName>
    </submittedName>
</protein>
<keyword evidence="2" id="KW-0472">Membrane</keyword>
<evidence type="ECO:0000313" key="4">
    <source>
        <dbReference type="EMBL" id="MBD8021086.1"/>
    </source>
</evidence>
<reference evidence="4 5" key="1">
    <citation type="submission" date="2020-08" db="EMBL/GenBank/DDBJ databases">
        <title>A Genomic Blueprint of the Chicken Gut Microbiome.</title>
        <authorList>
            <person name="Gilroy R."/>
            <person name="Ravi A."/>
            <person name="Getino M."/>
            <person name="Pursley I."/>
            <person name="Horton D.L."/>
            <person name="Alikhan N.-F."/>
            <person name="Baker D."/>
            <person name="Gharbi K."/>
            <person name="Hall N."/>
            <person name="Watson M."/>
            <person name="Adriaenssens E.M."/>
            <person name="Foster-Nyarko E."/>
            <person name="Jarju S."/>
            <person name="Secka A."/>
            <person name="Antonio M."/>
            <person name="Oren A."/>
            <person name="Chaudhuri R."/>
            <person name="La Ragione R.M."/>
            <person name="Hildebrand F."/>
            <person name="Pallen M.J."/>
        </authorList>
    </citation>
    <scope>NUCLEOTIDE SEQUENCE [LARGE SCALE GENOMIC DNA]</scope>
    <source>
        <strain evidence="4 5">Re57</strain>
    </source>
</reference>
<evidence type="ECO:0000256" key="2">
    <source>
        <dbReference type="SAM" id="Phobius"/>
    </source>
</evidence>
<dbReference type="Proteomes" id="UP000651517">
    <property type="component" value="Unassembled WGS sequence"/>
</dbReference>
<dbReference type="RefSeq" id="WP_191726497.1">
    <property type="nucleotide sequence ID" value="NZ_JACSPY010000009.1"/>
</dbReference>
<feature type="transmembrane region" description="Helical" evidence="2">
    <location>
        <begin position="30"/>
        <end position="54"/>
    </location>
</feature>
<feature type="region of interest" description="Disordered" evidence="1">
    <location>
        <begin position="1"/>
        <end position="21"/>
    </location>
</feature>
<organism evidence="4 5">
    <name type="scientific">Brevibacterium gallinarum</name>
    <dbReference type="NCBI Taxonomy" id="2762220"/>
    <lineage>
        <taxon>Bacteria</taxon>
        <taxon>Bacillati</taxon>
        <taxon>Actinomycetota</taxon>
        <taxon>Actinomycetes</taxon>
        <taxon>Micrococcales</taxon>
        <taxon>Brevibacteriaceae</taxon>
        <taxon>Brevibacterium</taxon>
    </lineage>
</organism>
<sequence length="414" mass="43922">MSTSLDLAVRGTTAHTGPGRADRLRSGSRAAALWVIAAAVILVTAIGGFFLSILGEETSELHPESVQPSGTKALMDILRERGVEVTVTESRQEARTAAAGADTTVLYIDLEANGETETRKEIGEAVRSGGNSLVLTDPGYDVEDFTPALRMASYFESDAQQELLQPGCQAPAAAAAGQVRGADGFYAAVPGHEDAVTTCYTLPGVPPGAGAYARAEADGADVTVLGSRTWMMNASLDEEGHAALMLHALGQHENLVVYLPQAGDQPSAGDEEPPNALTFIPPWFGVALLWLIPLTAALLWWRIRRFGPLAVERLPVVVPPVETVHGRAALMQRAGARTESLHALRTASLLRIAARLARPSQERPEQLCSAIAAHTGRDLAEVRYAYLEGVPANDRQLSDIAVLITAIESEVSPT</sequence>
<feature type="domain" description="DUF4350" evidence="3">
    <location>
        <begin position="63"/>
        <end position="247"/>
    </location>
</feature>
<evidence type="ECO:0000259" key="3">
    <source>
        <dbReference type="Pfam" id="PF14258"/>
    </source>
</evidence>
<feature type="transmembrane region" description="Helical" evidence="2">
    <location>
        <begin position="283"/>
        <end position="303"/>
    </location>
</feature>
<dbReference type="InterPro" id="IPR025646">
    <property type="entry name" value="DUF4350"/>
</dbReference>